<feature type="compositionally biased region" description="Polar residues" evidence="5">
    <location>
        <begin position="375"/>
        <end position="393"/>
    </location>
</feature>
<evidence type="ECO:0000313" key="9">
    <source>
        <dbReference type="Proteomes" id="UP000663829"/>
    </source>
</evidence>
<dbReference type="Gene3D" id="3.90.1720.10">
    <property type="entry name" value="endopeptidase domain like (from Nostoc punctiforme)"/>
    <property type="match status" value="1"/>
</dbReference>
<dbReference type="GO" id="GO:0006508">
    <property type="term" value="P:proteolysis"/>
    <property type="evidence" value="ECO:0007669"/>
    <property type="project" value="UniProtKB-KW"/>
</dbReference>
<feature type="region of interest" description="Disordered" evidence="5">
    <location>
        <begin position="288"/>
        <end position="396"/>
    </location>
</feature>
<dbReference type="InterPro" id="IPR000064">
    <property type="entry name" value="NLP_P60_dom"/>
</dbReference>
<evidence type="ECO:0000313" key="7">
    <source>
        <dbReference type="EMBL" id="CAF0771056.1"/>
    </source>
</evidence>
<accession>A0A813QS10</accession>
<dbReference type="EMBL" id="CAJNOQ010000198">
    <property type="protein sequence ID" value="CAF0771056.1"/>
    <property type="molecule type" value="Genomic_DNA"/>
</dbReference>
<dbReference type="Proteomes" id="UP000681722">
    <property type="component" value="Unassembled WGS sequence"/>
</dbReference>
<gene>
    <name evidence="7" type="ORF">GPM918_LOCUS1927</name>
    <name evidence="8" type="ORF">SRO942_LOCUS1927</name>
</gene>
<feature type="compositionally biased region" description="Basic residues" evidence="5">
    <location>
        <begin position="340"/>
        <end position="358"/>
    </location>
</feature>
<dbReference type="PANTHER" id="PTHR47664">
    <property type="entry name" value="NLPC_P60 DOMAIN-CONTAINING PROTEIN"/>
    <property type="match status" value="1"/>
</dbReference>
<dbReference type="Proteomes" id="UP000663829">
    <property type="component" value="Unassembled WGS sequence"/>
</dbReference>
<name>A0A813QS10_9BILA</name>
<dbReference type="GO" id="GO:0008234">
    <property type="term" value="F:cysteine-type peptidase activity"/>
    <property type="evidence" value="ECO:0007669"/>
    <property type="project" value="UniProtKB-KW"/>
</dbReference>
<keyword evidence="4" id="KW-0788">Thiol protease</keyword>
<evidence type="ECO:0000313" key="8">
    <source>
        <dbReference type="EMBL" id="CAF3553155.1"/>
    </source>
</evidence>
<dbReference type="SUPFAM" id="SSF54001">
    <property type="entry name" value="Cysteine proteinases"/>
    <property type="match status" value="1"/>
</dbReference>
<evidence type="ECO:0000256" key="1">
    <source>
        <dbReference type="ARBA" id="ARBA00007074"/>
    </source>
</evidence>
<dbReference type="PROSITE" id="PS51935">
    <property type="entry name" value="NLPC_P60"/>
    <property type="match status" value="1"/>
</dbReference>
<evidence type="ECO:0000256" key="3">
    <source>
        <dbReference type="ARBA" id="ARBA00022801"/>
    </source>
</evidence>
<evidence type="ECO:0000256" key="4">
    <source>
        <dbReference type="ARBA" id="ARBA00022807"/>
    </source>
</evidence>
<dbReference type="PANTHER" id="PTHR47664:SF1">
    <property type="entry name" value="CHROMOSOME UNDETERMINED SCAFFOLD_14, WHOLE GENOME SHOTGUN SEQUENCE"/>
    <property type="match status" value="1"/>
</dbReference>
<comment type="caution">
    <text evidence="7">The sequence shown here is derived from an EMBL/GenBank/DDBJ whole genome shotgun (WGS) entry which is preliminary data.</text>
</comment>
<dbReference type="OrthoDB" id="202825at2759"/>
<dbReference type="InterPro" id="IPR038765">
    <property type="entry name" value="Papain-like_cys_pep_sf"/>
</dbReference>
<proteinExistence type="inferred from homology"/>
<evidence type="ECO:0000256" key="2">
    <source>
        <dbReference type="ARBA" id="ARBA00022670"/>
    </source>
</evidence>
<sequence>MAVALPLITSTSSSSVNRILSSKYRPTTAPKTNITERTFSKQSTISLGNRTINAKFVVDWANPSSVLVNETKQSQTLQDAFKKFRDNKMNEMRLEQHMKIHQQRKIKIRRSDPERMKRLRFKFIEQAKKYIGVPYARKYFEFGTPEYESTLFLDCCGLVRRVMYDLAKDFGFVIGPWNQAYMYDTLPKTIFHLNDIQPGDLVFISAIYYNTKMKKQRHNLTHVEIFLGEGEKTIGARWNNGKVQIFDSYKFEAKSYHSPTYIIKSIDPWLKGICESCCSEHSWRRRRPLNPNKKSVFYSSKQTDHNGATKRRKKHRRSKSRNTTTVSASSSSSVGSKTSTAKRRRRRQRRKTRSRNRKSATTVTNSIPEHVNEQRPLSNNDDSESMSGDSDNDTTFKNDLSKVNCLAQQQCDDEDSMNEALNAETIDEEYLCKNISNIQIHNS</sequence>
<feature type="compositionally biased region" description="Low complexity" evidence="5">
    <location>
        <begin position="321"/>
        <end position="339"/>
    </location>
</feature>
<keyword evidence="3" id="KW-0378">Hydrolase</keyword>
<reference evidence="7" key="1">
    <citation type="submission" date="2021-02" db="EMBL/GenBank/DDBJ databases">
        <authorList>
            <person name="Nowell W R."/>
        </authorList>
    </citation>
    <scope>NUCLEOTIDE SEQUENCE</scope>
</reference>
<feature type="domain" description="NlpC/P60" evidence="6">
    <location>
        <begin position="117"/>
        <end position="263"/>
    </location>
</feature>
<organism evidence="7 9">
    <name type="scientific">Didymodactylos carnosus</name>
    <dbReference type="NCBI Taxonomy" id="1234261"/>
    <lineage>
        <taxon>Eukaryota</taxon>
        <taxon>Metazoa</taxon>
        <taxon>Spiralia</taxon>
        <taxon>Gnathifera</taxon>
        <taxon>Rotifera</taxon>
        <taxon>Eurotatoria</taxon>
        <taxon>Bdelloidea</taxon>
        <taxon>Philodinida</taxon>
        <taxon>Philodinidae</taxon>
        <taxon>Didymodactylos</taxon>
    </lineage>
</organism>
<dbReference type="AlphaFoldDB" id="A0A813QS10"/>
<evidence type="ECO:0000256" key="5">
    <source>
        <dbReference type="SAM" id="MobiDB-lite"/>
    </source>
</evidence>
<feature type="compositionally biased region" description="Basic residues" evidence="5">
    <location>
        <begin position="308"/>
        <end position="320"/>
    </location>
</feature>
<keyword evidence="9" id="KW-1185">Reference proteome</keyword>
<protein>
    <recommendedName>
        <fullName evidence="6">NlpC/P60 domain-containing protein</fullName>
    </recommendedName>
</protein>
<evidence type="ECO:0000259" key="6">
    <source>
        <dbReference type="PROSITE" id="PS51935"/>
    </source>
</evidence>
<comment type="similarity">
    <text evidence="1">Belongs to the peptidase C40 family.</text>
</comment>
<dbReference type="EMBL" id="CAJOBC010000198">
    <property type="protein sequence ID" value="CAF3553155.1"/>
    <property type="molecule type" value="Genomic_DNA"/>
</dbReference>
<keyword evidence="2" id="KW-0645">Protease</keyword>